<dbReference type="SUPFAM" id="SSF57903">
    <property type="entry name" value="FYVE/PHD zinc finger"/>
    <property type="match status" value="1"/>
</dbReference>
<evidence type="ECO:0000256" key="3">
    <source>
        <dbReference type="ARBA" id="ARBA00022737"/>
    </source>
</evidence>
<keyword evidence="2" id="KW-0479">Metal-binding</keyword>
<protein>
    <submittedName>
        <fullName evidence="9">CENP-B N-terminal DNA-binding domain</fullName>
    </submittedName>
</protein>
<dbReference type="InterPro" id="IPR007889">
    <property type="entry name" value="HTH_Psq"/>
</dbReference>
<dbReference type="GO" id="GO:0003677">
    <property type="term" value="F:DNA binding"/>
    <property type="evidence" value="ECO:0007669"/>
    <property type="project" value="UniProtKB-KW"/>
</dbReference>
<organism evidence="9 10">
    <name type="scientific">Popillia japonica</name>
    <name type="common">Japanese beetle</name>
    <dbReference type="NCBI Taxonomy" id="7064"/>
    <lineage>
        <taxon>Eukaryota</taxon>
        <taxon>Metazoa</taxon>
        <taxon>Ecdysozoa</taxon>
        <taxon>Arthropoda</taxon>
        <taxon>Hexapoda</taxon>
        <taxon>Insecta</taxon>
        <taxon>Pterygota</taxon>
        <taxon>Neoptera</taxon>
        <taxon>Endopterygota</taxon>
        <taxon>Coleoptera</taxon>
        <taxon>Polyphaga</taxon>
        <taxon>Scarabaeiformia</taxon>
        <taxon>Scarabaeidae</taxon>
        <taxon>Rutelinae</taxon>
        <taxon>Popillia</taxon>
    </lineage>
</organism>
<dbReference type="CDD" id="cd15517">
    <property type="entry name" value="PHD_TCF19_like"/>
    <property type="match status" value="1"/>
</dbReference>
<dbReference type="AlphaFoldDB" id="A0AAW1JJ42"/>
<evidence type="ECO:0000256" key="4">
    <source>
        <dbReference type="ARBA" id="ARBA00022771"/>
    </source>
</evidence>
<keyword evidence="10" id="KW-1185">Reference proteome</keyword>
<dbReference type="GO" id="GO:0005634">
    <property type="term" value="C:nucleus"/>
    <property type="evidence" value="ECO:0007669"/>
    <property type="project" value="UniProtKB-SubCell"/>
</dbReference>
<feature type="region of interest" description="Disordered" evidence="7">
    <location>
        <begin position="124"/>
        <end position="164"/>
    </location>
</feature>
<dbReference type="SMART" id="SM00249">
    <property type="entry name" value="PHD"/>
    <property type="match status" value="1"/>
</dbReference>
<name>A0AAW1JJ42_POPJA</name>
<feature type="region of interest" description="Disordered" evidence="7">
    <location>
        <begin position="470"/>
        <end position="548"/>
    </location>
</feature>
<accession>A0AAW1JJ42</accession>
<dbReference type="EMBL" id="JASPKY010000360">
    <property type="protein sequence ID" value="KAK9703972.1"/>
    <property type="molecule type" value="Genomic_DNA"/>
</dbReference>
<dbReference type="Gene3D" id="1.10.10.60">
    <property type="entry name" value="Homeodomain-like"/>
    <property type="match status" value="1"/>
</dbReference>
<dbReference type="Pfam" id="PF05225">
    <property type="entry name" value="HTH_psq"/>
    <property type="match status" value="1"/>
</dbReference>
<feature type="compositionally biased region" description="Basic and acidic residues" evidence="7">
    <location>
        <begin position="483"/>
        <end position="508"/>
    </location>
</feature>
<dbReference type="InterPro" id="IPR013083">
    <property type="entry name" value="Znf_RING/FYVE/PHD"/>
</dbReference>
<keyword evidence="9" id="KW-0238">DNA-binding</keyword>
<reference evidence="9 10" key="1">
    <citation type="journal article" date="2024" name="BMC Genomics">
        <title>De novo assembly and annotation of Popillia japonica's genome with initial clues to its potential as an invasive pest.</title>
        <authorList>
            <person name="Cucini C."/>
            <person name="Boschi S."/>
            <person name="Funari R."/>
            <person name="Cardaioli E."/>
            <person name="Iannotti N."/>
            <person name="Marturano G."/>
            <person name="Paoli F."/>
            <person name="Bruttini M."/>
            <person name="Carapelli A."/>
            <person name="Frati F."/>
            <person name="Nardi F."/>
        </authorList>
    </citation>
    <scope>NUCLEOTIDE SEQUENCE [LARGE SCALE GENOMIC DNA]</scope>
    <source>
        <strain evidence="9">DMR45628</strain>
    </source>
</reference>
<dbReference type="InterPro" id="IPR009057">
    <property type="entry name" value="Homeodomain-like_sf"/>
</dbReference>
<comment type="caution">
    <text evidence="9">The sequence shown here is derived from an EMBL/GenBank/DDBJ whole genome shotgun (WGS) entry which is preliminary data.</text>
</comment>
<keyword evidence="5" id="KW-0802">TPR repeat</keyword>
<evidence type="ECO:0000256" key="2">
    <source>
        <dbReference type="ARBA" id="ARBA00022723"/>
    </source>
</evidence>
<evidence type="ECO:0000313" key="10">
    <source>
        <dbReference type="Proteomes" id="UP001458880"/>
    </source>
</evidence>
<keyword evidence="3" id="KW-0677">Repeat</keyword>
<evidence type="ECO:0000256" key="1">
    <source>
        <dbReference type="ARBA" id="ARBA00004123"/>
    </source>
</evidence>
<dbReference type="InterPro" id="IPR011990">
    <property type="entry name" value="TPR-like_helical_dom_sf"/>
</dbReference>
<dbReference type="GO" id="GO:0031514">
    <property type="term" value="C:motile cilium"/>
    <property type="evidence" value="ECO:0007669"/>
    <property type="project" value="TreeGrafter"/>
</dbReference>
<dbReference type="GO" id="GO:0060271">
    <property type="term" value="P:cilium assembly"/>
    <property type="evidence" value="ECO:0007669"/>
    <property type="project" value="TreeGrafter"/>
</dbReference>
<dbReference type="PANTHER" id="PTHR44314">
    <property type="entry name" value="CILIA- AND FLAGELLA-ASSOCIATED PROTEIN 70"/>
    <property type="match status" value="1"/>
</dbReference>
<feature type="compositionally biased region" description="Basic residues" evidence="7">
    <location>
        <begin position="146"/>
        <end position="164"/>
    </location>
</feature>
<keyword evidence="4" id="KW-0863">Zinc-finger</keyword>
<dbReference type="SUPFAM" id="SSF48452">
    <property type="entry name" value="TPR-like"/>
    <property type="match status" value="1"/>
</dbReference>
<evidence type="ECO:0000313" key="9">
    <source>
        <dbReference type="EMBL" id="KAK9703972.1"/>
    </source>
</evidence>
<evidence type="ECO:0000256" key="5">
    <source>
        <dbReference type="ARBA" id="ARBA00022803"/>
    </source>
</evidence>
<gene>
    <name evidence="9" type="ORF">QE152_g28982</name>
</gene>
<dbReference type="GO" id="GO:0003341">
    <property type="term" value="P:cilium movement"/>
    <property type="evidence" value="ECO:0007669"/>
    <property type="project" value="TreeGrafter"/>
</dbReference>
<comment type="subcellular location">
    <subcellularLocation>
        <location evidence="1">Nucleus</location>
    </subcellularLocation>
</comment>
<evidence type="ECO:0000256" key="7">
    <source>
        <dbReference type="SAM" id="MobiDB-lite"/>
    </source>
</evidence>
<dbReference type="InterPro" id="IPR052628">
    <property type="entry name" value="CFAP70"/>
</dbReference>
<evidence type="ECO:0000259" key="8">
    <source>
        <dbReference type="SMART" id="SM00249"/>
    </source>
</evidence>
<dbReference type="InterPro" id="IPR001965">
    <property type="entry name" value="Znf_PHD"/>
</dbReference>
<evidence type="ECO:0000256" key="6">
    <source>
        <dbReference type="ARBA" id="ARBA00022833"/>
    </source>
</evidence>
<dbReference type="GO" id="GO:0070062">
    <property type="term" value="C:extracellular exosome"/>
    <property type="evidence" value="ECO:0007669"/>
    <property type="project" value="TreeGrafter"/>
</dbReference>
<dbReference type="Gene3D" id="3.30.40.10">
    <property type="entry name" value="Zinc/RING finger domain, C3HC4 (zinc finger)"/>
    <property type="match status" value="1"/>
</dbReference>
<feature type="region of interest" description="Disordered" evidence="7">
    <location>
        <begin position="390"/>
        <end position="415"/>
    </location>
</feature>
<dbReference type="PANTHER" id="PTHR44314:SF1">
    <property type="entry name" value="CILIA- AND FLAGELLA-ASSOCIATED PROTEIN 70"/>
    <property type="match status" value="1"/>
</dbReference>
<dbReference type="SUPFAM" id="SSF46689">
    <property type="entry name" value="Homeodomain-like"/>
    <property type="match status" value="1"/>
</dbReference>
<sequence length="955" mass="109242">MKRVSKVNVIQTEEAVTPVTLRNKIHIKVHGLENIIPVYAVADVSIKFELQGVTVGESEKMHVSSNKFVPSTYELAIPCDLTLQSDVDKFISHPITITVIETKKEVQMSKITVITPDAEVTHASKTVSKGSLSDEPKKSRSSLKGDKKHKDKKTKTKEKKETKFKKGKGYFETKHKEEVEQGPQTMGTAMLDLLPIFLGSKEFSQELYIQQTKRFFNENAIAVENLPKLLITVTVEGEPFDVERATILHISVESIFNIPNIMSERYNYQLSILLPLNSEEYDAIEFAHGMYTINGDFIRYQFWPPITVEQSIIRLESTYRINNDLSGIINTNNIPLDETTISKPRIEYNTIKRIFLKEESKERLSKYIRKFRKIPIEIYVTPATVDHTRGSKQLPVKKEKSDEKTRTSTSATTRSTVALDAPTEYLHLMAIAPIDQLFYPGVKSCRVACPIRTYHELEISDQTGIKNSCYRPKFVPASPEPPPPRKEKAAKKEKESKKASKESSSKKSDKGKKGKGKKEEGATQGQNLAHKLPVPPPPPPEPSTQVLNDKGEPSFLLIEFCFMKPLYEERVLEDLTDKLNTIVKASPSLPMSLISSSIAQEMYNDTIRQLIKDMNEQYVTYLDERALCECDQPLDFLLYLQQSGVYQTYIASVTRALSTLIPEKYQCDVEGLSKFSKESQSFIKHLHADMIQQMNKVINETFICNINKIQHKHLIKNDHLLLYAKEACELGEYKLAERYHLERICCDENKATYWFDYAVFRMEIKDVEHSIHSLKEALLHDSSHPYRYTKMSDVENDRRKRKKKGTWDPTNMRKAVENVINNEMSARQAADRYQVPRATLNDRISAIKRGKDVSKKGKSLVSGRDVSKKAKKDKNRNLIPPCRPIEEETICPLCLDSHEVIPPCRPIEEETICPLCLDSHEEDWIQCGKCKAWVHEACANISELSHQYFCDYCIL</sequence>
<dbReference type="InterPro" id="IPR011011">
    <property type="entry name" value="Znf_FYVE_PHD"/>
</dbReference>
<dbReference type="GO" id="GO:0008270">
    <property type="term" value="F:zinc ion binding"/>
    <property type="evidence" value="ECO:0007669"/>
    <property type="project" value="UniProtKB-KW"/>
</dbReference>
<keyword evidence="6" id="KW-0862">Zinc</keyword>
<feature type="domain" description="Zinc finger PHD-type" evidence="8">
    <location>
        <begin position="912"/>
        <end position="954"/>
    </location>
</feature>
<proteinExistence type="predicted"/>
<dbReference type="Proteomes" id="UP001458880">
    <property type="component" value="Unassembled WGS sequence"/>
</dbReference>
<feature type="compositionally biased region" description="Basic and acidic residues" evidence="7">
    <location>
        <begin position="396"/>
        <end position="406"/>
    </location>
</feature>
<feature type="compositionally biased region" description="Pro residues" evidence="7">
    <location>
        <begin position="533"/>
        <end position="542"/>
    </location>
</feature>